<organism evidence="2 3">
    <name type="scientific">Nephila pilipes</name>
    <name type="common">Giant wood spider</name>
    <name type="synonym">Nephila maculata</name>
    <dbReference type="NCBI Taxonomy" id="299642"/>
    <lineage>
        <taxon>Eukaryota</taxon>
        <taxon>Metazoa</taxon>
        <taxon>Ecdysozoa</taxon>
        <taxon>Arthropoda</taxon>
        <taxon>Chelicerata</taxon>
        <taxon>Arachnida</taxon>
        <taxon>Araneae</taxon>
        <taxon>Araneomorphae</taxon>
        <taxon>Entelegynae</taxon>
        <taxon>Araneoidea</taxon>
        <taxon>Nephilidae</taxon>
        <taxon>Nephila</taxon>
    </lineage>
</organism>
<proteinExistence type="predicted"/>
<dbReference type="Gene3D" id="3.30.420.10">
    <property type="entry name" value="Ribonuclease H-like superfamily/Ribonuclease H"/>
    <property type="match status" value="1"/>
</dbReference>
<comment type="caution">
    <text evidence="2">The sequence shown here is derived from an EMBL/GenBank/DDBJ whole genome shotgun (WGS) entry which is preliminary data.</text>
</comment>
<sequence>MATEMECNNSRPSSPSLTQDKETCETLRLMNERLRILKMQHEDAYSHVCHIESRYMDRESDFYKGAYGLYLTAKEAAEEAEEHIWDIMGRQLRVQRPPIRKISDLRDRCLKIWYNLSPVIYQGLVASMPRRVEAVLSAKGYKMPGLLDTIEVYCIFNDLVFLEVTCLRVDLISRVSHIFHIPEESVELYNFHHPEDPAPLSVFDVVSGMYLLVVNTFTLPNGHST</sequence>
<protein>
    <submittedName>
        <fullName evidence="2">Transposase domain containing protein</fullName>
    </submittedName>
</protein>
<name>A0A8X6TMQ2_NEPPI</name>
<evidence type="ECO:0000313" key="3">
    <source>
        <dbReference type="Proteomes" id="UP000887013"/>
    </source>
</evidence>
<feature type="compositionally biased region" description="Polar residues" evidence="1">
    <location>
        <begin position="1"/>
        <end position="18"/>
    </location>
</feature>
<accession>A0A8X6TMQ2</accession>
<feature type="region of interest" description="Disordered" evidence="1">
    <location>
        <begin position="1"/>
        <end position="21"/>
    </location>
</feature>
<gene>
    <name evidence="2" type="primary">RF55_22990</name>
    <name evidence="2" type="ORF">NPIL_523501</name>
</gene>
<dbReference type="Proteomes" id="UP000887013">
    <property type="component" value="Unassembled WGS sequence"/>
</dbReference>
<dbReference type="AlphaFoldDB" id="A0A8X6TMQ2"/>
<keyword evidence="3" id="KW-1185">Reference proteome</keyword>
<dbReference type="InterPro" id="IPR036397">
    <property type="entry name" value="RNaseH_sf"/>
</dbReference>
<dbReference type="EMBL" id="BMAW01011578">
    <property type="protein sequence ID" value="GFT24554.1"/>
    <property type="molecule type" value="Genomic_DNA"/>
</dbReference>
<evidence type="ECO:0000256" key="1">
    <source>
        <dbReference type="SAM" id="MobiDB-lite"/>
    </source>
</evidence>
<dbReference type="GO" id="GO:0003676">
    <property type="term" value="F:nucleic acid binding"/>
    <property type="evidence" value="ECO:0007669"/>
    <property type="project" value="InterPro"/>
</dbReference>
<reference evidence="2" key="1">
    <citation type="submission" date="2020-08" db="EMBL/GenBank/DDBJ databases">
        <title>Multicomponent nature underlies the extraordinary mechanical properties of spider dragline silk.</title>
        <authorList>
            <person name="Kono N."/>
            <person name="Nakamura H."/>
            <person name="Mori M."/>
            <person name="Yoshida Y."/>
            <person name="Ohtoshi R."/>
            <person name="Malay A.D."/>
            <person name="Moran D.A.P."/>
            <person name="Tomita M."/>
            <person name="Numata K."/>
            <person name="Arakawa K."/>
        </authorList>
    </citation>
    <scope>NUCLEOTIDE SEQUENCE</scope>
</reference>
<evidence type="ECO:0000313" key="2">
    <source>
        <dbReference type="EMBL" id="GFT24554.1"/>
    </source>
</evidence>